<feature type="repeat" description="ANK" evidence="11">
    <location>
        <begin position="744"/>
        <end position="776"/>
    </location>
</feature>
<dbReference type="KEGG" id="tut:107367480"/>
<evidence type="ECO:0000256" key="3">
    <source>
        <dbReference type="ARBA" id="ARBA00022537"/>
    </source>
</evidence>
<dbReference type="Gene3D" id="1.25.40.20">
    <property type="entry name" value="Ankyrin repeat-containing domain"/>
    <property type="match status" value="5"/>
</dbReference>
<dbReference type="GO" id="GO:0044218">
    <property type="term" value="C:other organism cell membrane"/>
    <property type="evidence" value="ECO:0007669"/>
    <property type="project" value="UniProtKB-KW"/>
</dbReference>
<dbReference type="eggNOG" id="KOG0504">
    <property type="taxonomic scope" value="Eukaryota"/>
</dbReference>
<dbReference type="HOGENOM" id="CLU_010618_0_0_1"/>
<evidence type="ECO:0000256" key="2">
    <source>
        <dbReference type="ARBA" id="ARBA00022483"/>
    </source>
</evidence>
<dbReference type="PROSITE" id="PS50178">
    <property type="entry name" value="ZF_FYVE"/>
    <property type="match status" value="1"/>
</dbReference>
<dbReference type="CDD" id="cd18303">
    <property type="entry name" value="BTB_POZ_Rank-5"/>
    <property type="match status" value="1"/>
</dbReference>
<dbReference type="SUPFAM" id="SSF57903">
    <property type="entry name" value="FYVE/PHD zinc finger"/>
    <property type="match status" value="1"/>
</dbReference>
<evidence type="ECO:0000256" key="8">
    <source>
        <dbReference type="ARBA" id="ARBA00023028"/>
    </source>
</evidence>
<dbReference type="PANTHER" id="PTHR24198:SF191">
    <property type="entry name" value="RABANKYRIN-5-LIKE"/>
    <property type="match status" value="1"/>
</dbReference>
<dbReference type="eggNOG" id="KOG4591">
    <property type="taxonomic scope" value="Eukaryota"/>
</dbReference>
<reference evidence="16" key="2">
    <citation type="submission" date="2015-06" db="UniProtKB">
        <authorList>
            <consortium name="EnsemblMetazoa"/>
        </authorList>
    </citation>
    <scope>IDENTIFICATION</scope>
</reference>
<dbReference type="InterPro" id="IPR049763">
    <property type="entry name" value="ANKFY1_BACK"/>
</dbReference>
<dbReference type="SUPFAM" id="SSF54695">
    <property type="entry name" value="POZ domain"/>
    <property type="match status" value="1"/>
</dbReference>
<evidence type="ECO:0000256" key="11">
    <source>
        <dbReference type="PROSITE-ProRule" id="PRU00023"/>
    </source>
</evidence>
<evidence type="ECO:0000256" key="13">
    <source>
        <dbReference type="SAM" id="Coils"/>
    </source>
</evidence>
<dbReference type="SMART" id="SM00225">
    <property type="entry name" value="BTB"/>
    <property type="match status" value="1"/>
</dbReference>
<dbReference type="PANTHER" id="PTHR24198">
    <property type="entry name" value="ANKYRIN REPEAT AND PROTEIN KINASE DOMAIN-CONTAINING PROTEIN"/>
    <property type="match status" value="1"/>
</dbReference>
<feature type="repeat" description="ANK" evidence="11">
    <location>
        <begin position="880"/>
        <end position="912"/>
    </location>
</feature>
<dbReference type="OMA" id="WGLEQVV"/>
<keyword evidence="13" id="KW-0175">Coiled coil</keyword>
<dbReference type="SUPFAM" id="SSF48403">
    <property type="entry name" value="Ankyrin repeat"/>
    <property type="match status" value="3"/>
</dbReference>
<evidence type="ECO:0000313" key="17">
    <source>
        <dbReference type="Proteomes" id="UP000015104"/>
    </source>
</evidence>
<dbReference type="Gene3D" id="3.30.40.10">
    <property type="entry name" value="Zinc/RING finger domain, C3HC4 (zinc finger)"/>
    <property type="match status" value="1"/>
</dbReference>
<keyword evidence="6 12" id="KW-0863">Zinc-finger</keyword>
<feature type="repeat" description="ANK" evidence="11">
    <location>
        <begin position="427"/>
        <end position="459"/>
    </location>
</feature>
<keyword evidence="8" id="KW-0638">Presynaptic neurotoxin</keyword>
<evidence type="ECO:0000313" key="16">
    <source>
        <dbReference type="EnsemblMetazoa" id="tetur22g01640.1"/>
    </source>
</evidence>
<feature type="repeat" description="ANK" evidence="11">
    <location>
        <begin position="629"/>
        <end position="661"/>
    </location>
</feature>
<feature type="repeat" description="ANK" evidence="11">
    <location>
        <begin position="322"/>
        <end position="356"/>
    </location>
</feature>
<dbReference type="GO" id="GO:0006887">
    <property type="term" value="P:exocytosis"/>
    <property type="evidence" value="ECO:0007669"/>
    <property type="project" value="UniProtKB-KW"/>
</dbReference>
<dbReference type="InterPro" id="IPR049765">
    <property type="entry name" value="ANFY1_BTB_POZ"/>
</dbReference>
<keyword evidence="8" id="KW-0528">Neurotoxin</keyword>
<evidence type="ECO:0000259" key="14">
    <source>
        <dbReference type="PROSITE" id="PS50097"/>
    </source>
</evidence>
<name>T1KUX6_TETUR</name>
<dbReference type="SMART" id="SM00064">
    <property type="entry name" value="FYVE"/>
    <property type="match status" value="1"/>
</dbReference>
<feature type="repeat" description="ANK" evidence="11">
    <location>
        <begin position="845"/>
        <end position="877"/>
    </location>
</feature>
<organism evidence="16 17">
    <name type="scientific">Tetranychus urticae</name>
    <name type="common">Two-spotted spider mite</name>
    <dbReference type="NCBI Taxonomy" id="32264"/>
    <lineage>
        <taxon>Eukaryota</taxon>
        <taxon>Metazoa</taxon>
        <taxon>Ecdysozoa</taxon>
        <taxon>Arthropoda</taxon>
        <taxon>Chelicerata</taxon>
        <taxon>Arachnida</taxon>
        <taxon>Acari</taxon>
        <taxon>Acariformes</taxon>
        <taxon>Trombidiformes</taxon>
        <taxon>Prostigmata</taxon>
        <taxon>Eleutherengona</taxon>
        <taxon>Raphignathae</taxon>
        <taxon>Tetranychoidea</taxon>
        <taxon>Tetranychidae</taxon>
        <taxon>Tetranychus</taxon>
    </lineage>
</organism>
<keyword evidence="9 11" id="KW-0040">ANK repeat</keyword>
<keyword evidence="7" id="KW-0862">Zinc</keyword>
<feature type="repeat" description="ANK" evidence="11">
    <location>
        <begin position="255"/>
        <end position="287"/>
    </location>
</feature>
<dbReference type="InterPro" id="IPR000306">
    <property type="entry name" value="Znf_FYVE"/>
</dbReference>
<keyword evidence="3" id="KW-1052">Target cell membrane</keyword>
<dbReference type="SMART" id="SM00248">
    <property type="entry name" value="ANK"/>
    <property type="match status" value="22"/>
</dbReference>
<evidence type="ECO:0000256" key="10">
    <source>
        <dbReference type="ARBA" id="ARBA00023298"/>
    </source>
</evidence>
<dbReference type="InterPro" id="IPR013083">
    <property type="entry name" value="Znf_RING/FYVE/PHD"/>
</dbReference>
<dbReference type="InterPro" id="IPR036770">
    <property type="entry name" value="Ankyrin_rpt-contain_sf"/>
</dbReference>
<dbReference type="AlphaFoldDB" id="T1KUX6"/>
<dbReference type="Pfam" id="PF00023">
    <property type="entry name" value="Ank"/>
    <property type="match status" value="1"/>
</dbReference>
<reference evidence="17" key="1">
    <citation type="submission" date="2011-08" db="EMBL/GenBank/DDBJ databases">
        <authorList>
            <person name="Rombauts S."/>
        </authorList>
    </citation>
    <scope>NUCLEOTIDE SEQUENCE</scope>
    <source>
        <strain evidence="17">London</strain>
    </source>
</reference>
<keyword evidence="10" id="KW-1053">Target membrane</keyword>
<evidence type="ECO:0000256" key="7">
    <source>
        <dbReference type="ARBA" id="ARBA00022833"/>
    </source>
</evidence>
<dbReference type="PROSITE" id="PS50088">
    <property type="entry name" value="ANK_REPEAT"/>
    <property type="match status" value="14"/>
</dbReference>
<dbReference type="Pfam" id="PF01363">
    <property type="entry name" value="FYVE"/>
    <property type="match status" value="1"/>
</dbReference>
<dbReference type="CDD" id="cd18501">
    <property type="entry name" value="BACK_ANKFY1_Rank5"/>
    <property type="match status" value="1"/>
</dbReference>
<feature type="repeat" description="ANK" evidence="11">
    <location>
        <begin position="288"/>
        <end position="320"/>
    </location>
</feature>
<dbReference type="InterPro" id="IPR011011">
    <property type="entry name" value="Znf_FYVE_PHD"/>
</dbReference>
<dbReference type="InterPro" id="IPR017455">
    <property type="entry name" value="Znf_FYVE-rel"/>
</dbReference>
<keyword evidence="4" id="KW-0479">Metal-binding</keyword>
<proteinExistence type="predicted"/>
<feature type="repeat" description="ANK" evidence="11">
    <location>
        <begin position="777"/>
        <end position="810"/>
    </location>
</feature>
<dbReference type="Pfam" id="PF12796">
    <property type="entry name" value="Ank_2"/>
    <property type="match status" value="6"/>
</dbReference>
<evidence type="ECO:0000256" key="12">
    <source>
        <dbReference type="PROSITE-ProRule" id="PRU00091"/>
    </source>
</evidence>
<evidence type="ECO:0000256" key="1">
    <source>
        <dbReference type="ARBA" id="ARBA00004175"/>
    </source>
</evidence>
<feature type="coiled-coil region" evidence="13">
    <location>
        <begin position="6"/>
        <end position="33"/>
    </location>
</feature>
<evidence type="ECO:0000256" key="9">
    <source>
        <dbReference type="ARBA" id="ARBA00023043"/>
    </source>
</evidence>
<dbReference type="STRING" id="32264.T1KUX6"/>
<dbReference type="EMBL" id="CAEY01000585">
    <property type="status" value="NOT_ANNOTATED_CDS"/>
    <property type="molecule type" value="Genomic_DNA"/>
</dbReference>
<feature type="repeat" description="ANK" evidence="11">
    <location>
        <begin position="913"/>
        <end position="945"/>
    </location>
</feature>
<dbReference type="PROSITE" id="PS50297">
    <property type="entry name" value="ANK_REP_REGION"/>
    <property type="match status" value="9"/>
</dbReference>
<keyword evidence="10" id="KW-0472">Membrane</keyword>
<evidence type="ECO:0000256" key="6">
    <source>
        <dbReference type="ARBA" id="ARBA00022771"/>
    </source>
</evidence>
<dbReference type="InterPro" id="IPR002110">
    <property type="entry name" value="Ankyrin_rpt"/>
</dbReference>
<dbReference type="GO" id="GO:0044231">
    <property type="term" value="C:host cell presynaptic membrane"/>
    <property type="evidence" value="ECO:0007669"/>
    <property type="project" value="UniProtKB-KW"/>
</dbReference>
<evidence type="ECO:0000256" key="4">
    <source>
        <dbReference type="ARBA" id="ARBA00022723"/>
    </source>
</evidence>
<feature type="repeat" description="ANK" evidence="11">
    <location>
        <begin position="391"/>
        <end position="425"/>
    </location>
</feature>
<evidence type="ECO:0000259" key="15">
    <source>
        <dbReference type="PROSITE" id="PS50178"/>
    </source>
</evidence>
<gene>
    <name evidence="16" type="primary">107367480</name>
</gene>
<feature type="repeat" description="ANK" evidence="11">
    <location>
        <begin position="460"/>
        <end position="492"/>
    </location>
</feature>
<dbReference type="Proteomes" id="UP000015104">
    <property type="component" value="Unassembled WGS sequence"/>
</dbReference>
<dbReference type="Gene3D" id="3.30.710.10">
    <property type="entry name" value="Potassium Channel Kv1.1, Chain A"/>
    <property type="match status" value="1"/>
</dbReference>
<feature type="domain" description="FYVE-type" evidence="15">
    <location>
        <begin position="1079"/>
        <end position="1139"/>
    </location>
</feature>
<evidence type="ECO:0000256" key="5">
    <source>
        <dbReference type="ARBA" id="ARBA00022737"/>
    </source>
</evidence>
<keyword evidence="8" id="KW-0800">Toxin</keyword>
<feature type="repeat" description="ANK" evidence="11">
    <location>
        <begin position="563"/>
        <end position="595"/>
    </location>
</feature>
<accession>T1KUX6</accession>
<keyword evidence="17" id="KW-1185">Reference proteome</keyword>
<dbReference type="InterPro" id="IPR011333">
    <property type="entry name" value="SKP1/BTB/POZ_sf"/>
</dbReference>
<dbReference type="Pfam" id="PF00651">
    <property type="entry name" value="BTB"/>
    <property type="match status" value="1"/>
</dbReference>
<dbReference type="EnsemblMetazoa" id="tetur22g01640.1">
    <property type="protein sequence ID" value="tetur22g01640.1"/>
    <property type="gene ID" value="tetur22g01640"/>
</dbReference>
<dbReference type="GO" id="GO:0008270">
    <property type="term" value="F:zinc ion binding"/>
    <property type="evidence" value="ECO:0007669"/>
    <property type="project" value="UniProtKB-KW"/>
</dbReference>
<comment type="subcellular location">
    <subcellularLocation>
        <location evidence="1">Target cell membrane</location>
    </subcellularLocation>
</comment>
<dbReference type="PROSITE" id="PS50097">
    <property type="entry name" value="BTB"/>
    <property type="match status" value="1"/>
</dbReference>
<evidence type="ECO:0008006" key="18">
    <source>
        <dbReference type="Google" id="ProtNLM"/>
    </source>
</evidence>
<keyword evidence="2" id="KW-0268">Exocytosis</keyword>
<feature type="repeat" description="ANK" evidence="11">
    <location>
        <begin position="596"/>
        <end position="628"/>
    </location>
</feature>
<dbReference type="InterPro" id="IPR000210">
    <property type="entry name" value="BTB/POZ_dom"/>
</dbReference>
<protein>
    <recommendedName>
        <fullName evidence="18">Ankyrin repeat and FYVE domain-containing protein 1</fullName>
    </recommendedName>
</protein>
<keyword evidence="5" id="KW-0677">Repeat</keyword>
<sequence>MERGEVEKLREHLSLLREQYVKLQSKNSEIERKYNVLVASAGETNENHFVNRLMKTIANLLDKEDYSDCTILLNGGEIKAHKFILSSRSDHWGVEDLNEISTLDWKDIPYDTGLVILKWIYTDQIDLTSNIEETILTIIKIAKRFHLSSLVEKCEESLMSFVNVRNCVKFYQIADEIQADVLKNHCSQLISNYWNDFGSDDFAHMSASLLFNMFKAKTRFPLHQAIKIKREDVVFLYLIEYDSQLFTKINEFDESGEIPLNLALKTGQLSIAKTLLRHQANINAVDDNSRTLLHRAIERDDGESINFLIESSASVHIATSKEKLTPLHLVCSKKLSDPTISTKLLAAGSDPNLQDAEGNTCLHLAILHDNEIVFNELLEYRNISLDTRNAKGFTPLTLALSQLESNDIFAIKLVEKGASVDSSDPSSGNSLLHIAASEKNESAGIFLINHGAKINVTNKKGEAPLHIAASLGLERLVKTLLENGANCNIVTSSTTVNSSDPFASPTERISSDELQVFNQTPLHLTVLNKHENIIRIILSCKASDGKDLGSSITLPNLNIKDSNDETPLSIAIRLKLLDIAQLLIDEGANVNIKDSTGYTLLHKAIINEDSRGALFLLNHGADINLSTPNGETPLQLVVKHQLESVLIDLCSKGADVNTLDENGNSPLWIALENKNEDIASILVQYECDTNCWGEGPGGCWQTILHRSLDENNEFIAVFLIRSGCDLNSPRKPSPDGKGDEEAHDGQTPLHMACAWGLENVVQTLLEFGASVNIQDADGKTPLHIAIFNQHSTIISLLLCHPSLNLNLRDRNGCTPFATAMSIKNNKAAQEILNRDPNSAEKYDAKGYNFLHTAIKRGDIESVLFLLSINVNIHSRVQDPVQMTPLHLSVECGSELILRNLLLAGVNINDVTAQKQTALHIAAEHDHSVIASILLEKGIDFNVADINLNNALHIACQKGHLATVKVLMNESTIQSDACNAKGQTPLHLVAQFGRDNAAAIFEHFIACEPEYPINKPDAEGNTALLLAYINGNVNLCRALVKNRACLGTSNKSGTNLFNCQVASNSLLYKLLDSLDAEPVWTEGNDCSECSRKFSIQYRKHHCRHCGRILCSNCSAKMITIPKFNLNRSVRVCEICFDVLMMGFSA</sequence>
<dbReference type="OrthoDB" id="2306477at2759"/>
<dbReference type="PRINTS" id="PR01415">
    <property type="entry name" value="ANKYRIN"/>
</dbReference>
<feature type="domain" description="BTB" evidence="14">
    <location>
        <begin position="67"/>
        <end position="129"/>
    </location>
</feature>